<dbReference type="PROSITE" id="PS00518">
    <property type="entry name" value="ZF_RING_1"/>
    <property type="match status" value="1"/>
</dbReference>
<dbReference type="InterPro" id="IPR027370">
    <property type="entry name" value="Znf-RING_euk"/>
</dbReference>
<keyword evidence="3" id="KW-0862">Zinc</keyword>
<dbReference type="EMBL" id="BAABME010024305">
    <property type="protein sequence ID" value="GAA0169940.1"/>
    <property type="molecule type" value="Genomic_DNA"/>
</dbReference>
<evidence type="ECO:0000256" key="1">
    <source>
        <dbReference type="ARBA" id="ARBA00022723"/>
    </source>
</evidence>
<dbReference type="Proteomes" id="UP001454036">
    <property type="component" value="Unassembled WGS sequence"/>
</dbReference>
<evidence type="ECO:0000313" key="6">
    <source>
        <dbReference type="Proteomes" id="UP001454036"/>
    </source>
</evidence>
<evidence type="ECO:0000256" key="3">
    <source>
        <dbReference type="ARBA" id="ARBA00022833"/>
    </source>
</evidence>
<dbReference type="SUPFAM" id="SSF57850">
    <property type="entry name" value="RING/U-box"/>
    <property type="match status" value="1"/>
</dbReference>
<accession>A0AAV3R4C9</accession>
<organism evidence="5 6">
    <name type="scientific">Lithospermum erythrorhizon</name>
    <name type="common">Purple gromwell</name>
    <name type="synonym">Lithospermum officinale var. erythrorhizon</name>
    <dbReference type="NCBI Taxonomy" id="34254"/>
    <lineage>
        <taxon>Eukaryota</taxon>
        <taxon>Viridiplantae</taxon>
        <taxon>Streptophyta</taxon>
        <taxon>Embryophyta</taxon>
        <taxon>Tracheophyta</taxon>
        <taxon>Spermatophyta</taxon>
        <taxon>Magnoliopsida</taxon>
        <taxon>eudicotyledons</taxon>
        <taxon>Gunneridae</taxon>
        <taxon>Pentapetalae</taxon>
        <taxon>asterids</taxon>
        <taxon>lamiids</taxon>
        <taxon>Boraginales</taxon>
        <taxon>Boraginaceae</taxon>
        <taxon>Boraginoideae</taxon>
        <taxon>Lithospermeae</taxon>
        <taxon>Lithospermum</taxon>
    </lineage>
</organism>
<keyword evidence="1" id="KW-0479">Metal-binding</keyword>
<gene>
    <name evidence="5" type="ORF">LIER_40852</name>
</gene>
<dbReference type="InterPro" id="IPR013083">
    <property type="entry name" value="Znf_RING/FYVE/PHD"/>
</dbReference>
<comment type="caution">
    <text evidence="5">The sequence shown here is derived from an EMBL/GenBank/DDBJ whole genome shotgun (WGS) entry which is preliminary data.</text>
</comment>
<evidence type="ECO:0000313" key="5">
    <source>
        <dbReference type="EMBL" id="GAA0169940.1"/>
    </source>
</evidence>
<keyword evidence="6" id="KW-1185">Reference proteome</keyword>
<evidence type="ECO:0000259" key="4">
    <source>
        <dbReference type="Pfam" id="PF13445"/>
    </source>
</evidence>
<name>A0AAV3R4C9_LITER</name>
<dbReference type="Gene3D" id="3.30.40.10">
    <property type="entry name" value="Zinc/RING finger domain, C3HC4 (zinc finger)"/>
    <property type="match status" value="1"/>
</dbReference>
<keyword evidence="2" id="KW-0863">Zinc-finger</keyword>
<dbReference type="AlphaFoldDB" id="A0AAV3R4C9"/>
<reference evidence="5 6" key="1">
    <citation type="submission" date="2024-01" db="EMBL/GenBank/DDBJ databases">
        <title>The complete chloroplast genome sequence of Lithospermum erythrorhizon: insights into the phylogenetic relationship among Boraginaceae species and the maternal lineages of purple gromwells.</title>
        <authorList>
            <person name="Okada T."/>
            <person name="Watanabe K."/>
        </authorList>
    </citation>
    <scope>NUCLEOTIDE SEQUENCE [LARGE SCALE GENOMIC DNA]</scope>
</reference>
<feature type="domain" description="Zinc finger RING-type eukaryotic" evidence="4">
    <location>
        <begin position="11"/>
        <end position="44"/>
    </location>
</feature>
<proteinExistence type="predicted"/>
<evidence type="ECO:0000256" key="2">
    <source>
        <dbReference type="ARBA" id="ARBA00022771"/>
    </source>
</evidence>
<dbReference type="InterPro" id="IPR017907">
    <property type="entry name" value="Znf_RING_CS"/>
</dbReference>
<dbReference type="GO" id="GO:0008270">
    <property type="term" value="F:zinc ion binding"/>
    <property type="evidence" value="ECO:0007669"/>
    <property type="project" value="UniProtKB-KW"/>
</dbReference>
<dbReference type="Pfam" id="PF13445">
    <property type="entry name" value="zf-RING_UBOX"/>
    <property type="match status" value="1"/>
</dbReference>
<sequence length="114" mass="13262">MRSSGPRGITMLKTCGHTFCFSCLSTFIQNARQSRRNRRRNLKCMLCRAPFTQSEVLPLKMNLNPIVQAIEHLEKSIEGHANIKEENINFKMQNDSLKARMVELKMKTERNHNI</sequence>
<protein>
    <recommendedName>
        <fullName evidence="4">Zinc finger RING-type eukaryotic domain-containing protein</fullName>
    </recommendedName>
</protein>